<dbReference type="InterPro" id="IPR044068">
    <property type="entry name" value="CB"/>
</dbReference>
<feature type="domain" description="Core-binding (CB)" evidence="8">
    <location>
        <begin position="102"/>
        <end position="183"/>
    </location>
</feature>
<sequence length="424" mass="47310">MARTIGRLTALKVEKIKEPGMYADGGGLYLRVTEESTKNWVYRFMLNGRPRWMGMGPLHTIGLADARNRAAACRRQRHDGIDPIEARRAGRQRAHLDAAKAITFKECASRYIAAHRAGWRNAKHAAQWEATLATYAEPVIGALPVQAIDMTLVLKVIEPIWTTKPETAGRLRGRIESILDWARVRGYCEGENPARWRGHLDKVLPARSKVRKVEHHAALPYTALSSFLMGLRKHEGVAASALEFAILTAARTGETLGARWSEIDLLAKIWTIPAERMKAGRDHRVPLSARALSILGEMQAIRHADAGDAFVFPGGKKGKPLSNMAFLMLLRRMSRYDLTAHGFRSSFRDWAAECMNFPAEVAEMALAHTVGSKVEAAYRRGDLFEKRRRLMVAWGTYCASPAKSPQSNVTPLRARMTRRLGPEG</sequence>
<accession>A0ABS5FFV8</accession>
<proteinExistence type="inferred from homology"/>
<reference evidence="10" key="1">
    <citation type="journal article" date="2021" name="ISME J.">
        <title>Evolutionary origin and ecological implication of a unique nif island in free-living Bradyrhizobium lineages.</title>
        <authorList>
            <person name="Tao J."/>
        </authorList>
    </citation>
    <scope>NUCLEOTIDE SEQUENCE [LARGE SCALE GENOMIC DNA]</scope>
    <source>
        <strain evidence="10">SZCCT0434</strain>
    </source>
</reference>
<evidence type="ECO:0000256" key="2">
    <source>
        <dbReference type="ARBA" id="ARBA00022908"/>
    </source>
</evidence>
<keyword evidence="3 5" id="KW-0238">DNA-binding</keyword>
<dbReference type="Pfam" id="PF22022">
    <property type="entry name" value="Phage_int_M"/>
    <property type="match status" value="1"/>
</dbReference>
<evidence type="ECO:0000259" key="7">
    <source>
        <dbReference type="PROSITE" id="PS51898"/>
    </source>
</evidence>
<evidence type="ECO:0000313" key="10">
    <source>
        <dbReference type="Proteomes" id="UP001315278"/>
    </source>
</evidence>
<dbReference type="PROSITE" id="PS51900">
    <property type="entry name" value="CB"/>
    <property type="match status" value="1"/>
</dbReference>
<comment type="caution">
    <text evidence="9">The sequence shown here is derived from an EMBL/GenBank/DDBJ whole genome shotgun (WGS) entry which is preliminary data.</text>
</comment>
<dbReference type="PANTHER" id="PTHR30629:SF2">
    <property type="entry name" value="PROPHAGE INTEGRASE INTS-RELATED"/>
    <property type="match status" value="1"/>
</dbReference>
<name>A0ABS5FFV8_9BRAD</name>
<feature type="domain" description="Tyr recombinase" evidence="7">
    <location>
        <begin position="214"/>
        <end position="391"/>
    </location>
</feature>
<evidence type="ECO:0000256" key="6">
    <source>
        <dbReference type="SAM" id="MobiDB-lite"/>
    </source>
</evidence>
<dbReference type="InterPro" id="IPR010998">
    <property type="entry name" value="Integrase_recombinase_N"/>
</dbReference>
<keyword evidence="10" id="KW-1185">Reference proteome</keyword>
<evidence type="ECO:0000256" key="5">
    <source>
        <dbReference type="PROSITE-ProRule" id="PRU01248"/>
    </source>
</evidence>
<dbReference type="InterPro" id="IPR053876">
    <property type="entry name" value="Phage_int_M"/>
</dbReference>
<evidence type="ECO:0000256" key="4">
    <source>
        <dbReference type="ARBA" id="ARBA00023172"/>
    </source>
</evidence>
<dbReference type="InterPro" id="IPR013762">
    <property type="entry name" value="Integrase-like_cat_sf"/>
</dbReference>
<dbReference type="PANTHER" id="PTHR30629">
    <property type="entry name" value="PROPHAGE INTEGRASE"/>
    <property type="match status" value="1"/>
</dbReference>
<evidence type="ECO:0000313" key="9">
    <source>
        <dbReference type="EMBL" id="MBR0795671.1"/>
    </source>
</evidence>
<dbReference type="CDD" id="cd00801">
    <property type="entry name" value="INT_P4_C"/>
    <property type="match status" value="1"/>
</dbReference>
<dbReference type="Gene3D" id="3.30.160.390">
    <property type="entry name" value="Integrase, DNA-binding domain"/>
    <property type="match status" value="1"/>
</dbReference>
<feature type="region of interest" description="Disordered" evidence="6">
    <location>
        <begin position="402"/>
        <end position="424"/>
    </location>
</feature>
<dbReference type="InterPro" id="IPR011010">
    <property type="entry name" value="DNA_brk_join_enz"/>
</dbReference>
<dbReference type="SUPFAM" id="SSF56349">
    <property type="entry name" value="DNA breaking-rejoining enzymes"/>
    <property type="match status" value="1"/>
</dbReference>
<dbReference type="Pfam" id="PF13356">
    <property type="entry name" value="Arm-DNA-bind_3"/>
    <property type="match status" value="1"/>
</dbReference>
<organism evidence="9 10">
    <name type="scientific">Bradyrhizobium jicamae</name>
    <dbReference type="NCBI Taxonomy" id="280332"/>
    <lineage>
        <taxon>Bacteria</taxon>
        <taxon>Pseudomonadati</taxon>
        <taxon>Pseudomonadota</taxon>
        <taxon>Alphaproteobacteria</taxon>
        <taxon>Hyphomicrobiales</taxon>
        <taxon>Nitrobacteraceae</taxon>
        <taxon>Bradyrhizobium</taxon>
    </lineage>
</organism>
<dbReference type="InterPro" id="IPR038488">
    <property type="entry name" value="Integrase_DNA-bd_sf"/>
</dbReference>
<dbReference type="Pfam" id="PF00589">
    <property type="entry name" value="Phage_integrase"/>
    <property type="match status" value="1"/>
</dbReference>
<dbReference type="InterPro" id="IPR025166">
    <property type="entry name" value="Integrase_DNA_bind_dom"/>
</dbReference>
<evidence type="ECO:0000256" key="3">
    <source>
        <dbReference type="ARBA" id="ARBA00023125"/>
    </source>
</evidence>
<dbReference type="Gene3D" id="1.10.443.10">
    <property type="entry name" value="Intergrase catalytic core"/>
    <property type="match status" value="1"/>
</dbReference>
<dbReference type="PROSITE" id="PS51898">
    <property type="entry name" value="TYR_RECOMBINASE"/>
    <property type="match status" value="1"/>
</dbReference>
<keyword evidence="4" id="KW-0233">DNA recombination</keyword>
<evidence type="ECO:0000256" key="1">
    <source>
        <dbReference type="ARBA" id="ARBA00008857"/>
    </source>
</evidence>
<dbReference type="InterPro" id="IPR050808">
    <property type="entry name" value="Phage_Integrase"/>
</dbReference>
<dbReference type="RefSeq" id="WP_212492413.1">
    <property type="nucleotide sequence ID" value="NZ_JAFCJH010000007.1"/>
</dbReference>
<comment type="similarity">
    <text evidence="1">Belongs to the 'phage' integrase family.</text>
</comment>
<dbReference type="InterPro" id="IPR002104">
    <property type="entry name" value="Integrase_catalytic"/>
</dbReference>
<dbReference type="Proteomes" id="UP001315278">
    <property type="component" value="Unassembled WGS sequence"/>
</dbReference>
<gene>
    <name evidence="9" type="ORF">JQ615_09755</name>
</gene>
<dbReference type="Gene3D" id="1.10.150.130">
    <property type="match status" value="1"/>
</dbReference>
<keyword evidence="2" id="KW-0229">DNA integration</keyword>
<dbReference type="EMBL" id="JAFCJH010000007">
    <property type="protein sequence ID" value="MBR0795671.1"/>
    <property type="molecule type" value="Genomic_DNA"/>
</dbReference>
<protein>
    <submittedName>
        <fullName evidence="9">Tyrosine-type recombinase/integrase</fullName>
    </submittedName>
</protein>
<evidence type="ECO:0000259" key="8">
    <source>
        <dbReference type="PROSITE" id="PS51900"/>
    </source>
</evidence>